<dbReference type="Proteomes" id="UP000294299">
    <property type="component" value="Chromosome NFRAN"/>
</dbReference>
<keyword evidence="3" id="KW-1185">Reference proteome</keyword>
<comment type="similarity">
    <text evidence="1">Belongs to the HAD-like hydrolase superfamily.</text>
</comment>
<keyword evidence="2" id="KW-0378">Hydrolase</keyword>
<name>A0A484IBM2_9ARCH</name>
<organism evidence="2 3">
    <name type="scientific">Candidatus Nitrosocosmicus franklandianus</name>
    <dbReference type="NCBI Taxonomy" id="1798806"/>
    <lineage>
        <taxon>Archaea</taxon>
        <taxon>Nitrososphaerota</taxon>
        <taxon>Nitrososphaeria</taxon>
        <taxon>Nitrososphaerales</taxon>
        <taxon>Nitrososphaeraceae</taxon>
        <taxon>Candidatus Nitrosocosmicus</taxon>
    </lineage>
</organism>
<dbReference type="GeneID" id="39420539"/>
<protein>
    <submittedName>
        <fullName evidence="2">Phosphorylated carbohydrates phosphatase</fullName>
        <ecNumber evidence="2">3.1.3.-</ecNumber>
    </submittedName>
</protein>
<accession>A0A484IBM2</accession>
<dbReference type="OrthoDB" id="31229at2157"/>
<dbReference type="InterPro" id="IPR036412">
    <property type="entry name" value="HAD-like_sf"/>
</dbReference>
<dbReference type="PANTHER" id="PTHR43481">
    <property type="entry name" value="FRUCTOSE-1-PHOSPHATE PHOSPHATASE"/>
    <property type="match status" value="1"/>
</dbReference>
<dbReference type="CDD" id="cd07505">
    <property type="entry name" value="HAD_BPGM-like"/>
    <property type="match status" value="1"/>
</dbReference>
<evidence type="ECO:0000313" key="3">
    <source>
        <dbReference type="Proteomes" id="UP000294299"/>
    </source>
</evidence>
<dbReference type="RefSeq" id="WP_134483345.1">
    <property type="nucleotide sequence ID" value="NZ_LR216287.1"/>
</dbReference>
<dbReference type="SFLD" id="SFLDG01129">
    <property type="entry name" value="C1.5:_HAD__Beta-PGM__Phosphata"/>
    <property type="match status" value="1"/>
</dbReference>
<dbReference type="InterPro" id="IPR041492">
    <property type="entry name" value="HAD_2"/>
</dbReference>
<dbReference type="Gene3D" id="1.10.150.240">
    <property type="entry name" value="Putative phosphatase, domain 2"/>
    <property type="match status" value="1"/>
</dbReference>
<dbReference type="SUPFAM" id="SSF56784">
    <property type="entry name" value="HAD-like"/>
    <property type="match status" value="1"/>
</dbReference>
<dbReference type="InterPro" id="IPR023198">
    <property type="entry name" value="PGP-like_dom2"/>
</dbReference>
<dbReference type="InterPro" id="IPR006439">
    <property type="entry name" value="HAD-SF_hydro_IA"/>
</dbReference>
<dbReference type="AlphaFoldDB" id="A0A484IBM2"/>
<dbReference type="InterPro" id="IPR023214">
    <property type="entry name" value="HAD_sf"/>
</dbReference>
<dbReference type="PANTHER" id="PTHR43481:SF4">
    <property type="entry name" value="GLYCEROL-1-PHOSPHATE PHOSPHOHYDROLASE 1-RELATED"/>
    <property type="match status" value="1"/>
</dbReference>
<dbReference type="EC" id="3.1.3.-" evidence="2"/>
<dbReference type="SFLD" id="SFLDS00003">
    <property type="entry name" value="Haloacid_Dehalogenase"/>
    <property type="match status" value="1"/>
</dbReference>
<dbReference type="Gene3D" id="3.40.50.1000">
    <property type="entry name" value="HAD superfamily/HAD-like"/>
    <property type="match status" value="1"/>
</dbReference>
<evidence type="ECO:0000313" key="2">
    <source>
        <dbReference type="EMBL" id="VFJ13435.1"/>
    </source>
</evidence>
<dbReference type="Pfam" id="PF13419">
    <property type="entry name" value="HAD_2"/>
    <property type="match status" value="1"/>
</dbReference>
<dbReference type="KEGG" id="nfn:NFRAN_1113"/>
<reference evidence="2 3" key="1">
    <citation type="submission" date="2019-02" db="EMBL/GenBank/DDBJ databases">
        <authorList>
            <person name="Lehtovirta-Morley E L."/>
        </authorList>
    </citation>
    <scope>NUCLEOTIDE SEQUENCE [LARGE SCALE GENOMIC DNA]</scope>
    <source>
        <strain evidence="2">NFRAN1</strain>
    </source>
</reference>
<sequence>MKGIFFDMDGVLLDSMPYHAEAMYKALKLELDYELDKKWIFLLEGMPAEKFLQEIFKRNPPKNVSVNQDMLLRLVNLKKKIFKEIENVALIDGVYELLEEMDKTSCIKAIVSGSSRKEVEYMIEKKIGILNFDIVISGDDVTRGKPDPQPYLTALKKTNLAREDVLVVENSPLGIMSACNAKLEYIVTLNSTPLTIQDFNNFLPNSIKNEFSKYIFKDIRSARDFIFDWIYKSHGKIVHI</sequence>
<proteinExistence type="inferred from homology"/>
<gene>
    <name evidence="2" type="ORF">NFRAN_1113</name>
</gene>
<dbReference type="PRINTS" id="PR00413">
    <property type="entry name" value="HADHALOGNASE"/>
</dbReference>
<dbReference type="EMBL" id="LR216287">
    <property type="protein sequence ID" value="VFJ13435.1"/>
    <property type="molecule type" value="Genomic_DNA"/>
</dbReference>
<evidence type="ECO:0000256" key="1">
    <source>
        <dbReference type="ARBA" id="ARBA00007958"/>
    </source>
</evidence>
<dbReference type="InterPro" id="IPR051806">
    <property type="entry name" value="HAD-like_SPP"/>
</dbReference>
<dbReference type="GO" id="GO:0050308">
    <property type="term" value="F:sugar-phosphatase activity"/>
    <property type="evidence" value="ECO:0007669"/>
    <property type="project" value="TreeGrafter"/>
</dbReference>